<dbReference type="CDD" id="cd06583">
    <property type="entry name" value="PGRP"/>
    <property type="match status" value="1"/>
</dbReference>
<reference evidence="8" key="1">
    <citation type="submission" date="2022-06" db="EMBL/GenBank/DDBJ databases">
        <title>Akkermansia biwalacus sp. nov., an anaerobic mucin-degrading bacterium isolated from human intestine.</title>
        <authorList>
            <person name="Kobayashi Y."/>
            <person name="Inoue S."/>
            <person name="Kawahara T."/>
            <person name="Kohda N."/>
        </authorList>
    </citation>
    <scope>NUCLEOTIDE SEQUENCE</scope>
    <source>
        <strain evidence="8">WON2089</strain>
    </source>
</reference>
<dbReference type="Pfam" id="PF01510">
    <property type="entry name" value="Amidase_2"/>
    <property type="match status" value="1"/>
</dbReference>
<gene>
    <name evidence="8" type="ORF">Abiwalacus_12800</name>
</gene>
<dbReference type="PANTHER" id="PTHR30417">
    <property type="entry name" value="N-ACETYLMURAMOYL-L-ALANINE AMIDASE AMID"/>
    <property type="match status" value="1"/>
</dbReference>
<dbReference type="SMART" id="SM00644">
    <property type="entry name" value="Ami_2"/>
    <property type="match status" value="1"/>
</dbReference>
<comment type="catalytic activity">
    <reaction evidence="1">
        <text>Hydrolyzes the link between N-acetylmuramoyl residues and L-amino acid residues in certain cell-wall glycopeptides.</text>
        <dbReference type="EC" id="3.5.1.28"/>
    </reaction>
</comment>
<dbReference type="EC" id="3.5.1.28" evidence="2"/>
<evidence type="ECO:0000256" key="2">
    <source>
        <dbReference type="ARBA" id="ARBA00011901"/>
    </source>
</evidence>
<keyword evidence="4" id="KW-0749">Sporulation</keyword>
<feature type="domain" description="N-acetylmuramoyl-L-alanine amidase" evidence="7">
    <location>
        <begin position="91"/>
        <end position="225"/>
    </location>
</feature>
<evidence type="ECO:0000259" key="7">
    <source>
        <dbReference type="SMART" id="SM00644"/>
    </source>
</evidence>
<evidence type="ECO:0000256" key="3">
    <source>
        <dbReference type="ARBA" id="ARBA00022801"/>
    </source>
</evidence>
<evidence type="ECO:0000313" key="9">
    <source>
        <dbReference type="Proteomes" id="UP001062263"/>
    </source>
</evidence>
<dbReference type="InterPro" id="IPR002502">
    <property type="entry name" value="Amidase_domain"/>
</dbReference>
<name>A0ABN6QGP4_9BACT</name>
<evidence type="ECO:0000256" key="4">
    <source>
        <dbReference type="ARBA" id="ARBA00022969"/>
    </source>
</evidence>
<evidence type="ECO:0000256" key="1">
    <source>
        <dbReference type="ARBA" id="ARBA00001561"/>
    </source>
</evidence>
<dbReference type="EMBL" id="AP025943">
    <property type="protein sequence ID" value="BDL43706.1"/>
    <property type="molecule type" value="Genomic_DNA"/>
</dbReference>
<keyword evidence="9" id="KW-1185">Reference proteome</keyword>
<organism evidence="8 9">
    <name type="scientific">Akkermansia biwaensis</name>
    <dbReference type="NCBI Taxonomy" id="2946555"/>
    <lineage>
        <taxon>Bacteria</taxon>
        <taxon>Pseudomonadati</taxon>
        <taxon>Verrucomicrobiota</taxon>
        <taxon>Verrucomicrobiia</taxon>
        <taxon>Verrucomicrobiales</taxon>
        <taxon>Akkermansiaceae</taxon>
        <taxon>Akkermansia</taxon>
    </lineage>
</organism>
<dbReference type="InterPro" id="IPR036505">
    <property type="entry name" value="Amidase/PGRP_sf"/>
</dbReference>
<sequence length="243" mass="27489">MNNLSTIATYLSRVSGQLQPMLEKVQGMDRRTFLLEAAALLALTSCAETSGKAGPAPMISFTPSSVPLVKRSPRQLLAECNVQPMLMPKTSPLRRRSSRMKPRFITMHNTENPSADAMQHARALNNGALRCNWHYTVDPYVTMQHLPLNETGRHADRGGPGDMYSIGIEMCEKRGQSIVKTFDRAAKLAAYTMYSQNIPLRNVVPHYYWTGKRCPHLLLDNGKPGFKWSWFISRVDYYHRCIS</sequence>
<keyword evidence="5" id="KW-0178">Competence</keyword>
<proteinExistence type="predicted"/>
<dbReference type="Gene3D" id="3.40.80.10">
    <property type="entry name" value="Peptidoglycan recognition protein-like"/>
    <property type="match status" value="1"/>
</dbReference>
<dbReference type="RefSeq" id="WP_215434121.1">
    <property type="nucleotide sequence ID" value="NZ_AP025943.1"/>
</dbReference>
<accession>A0ABN6QGP4</accession>
<dbReference type="Proteomes" id="UP001062263">
    <property type="component" value="Chromosome"/>
</dbReference>
<dbReference type="InterPro" id="IPR051206">
    <property type="entry name" value="NAMLAA_amidase_2"/>
</dbReference>
<evidence type="ECO:0000313" key="8">
    <source>
        <dbReference type="EMBL" id="BDL43706.1"/>
    </source>
</evidence>
<keyword evidence="3" id="KW-0378">Hydrolase</keyword>
<dbReference type="SUPFAM" id="SSF55846">
    <property type="entry name" value="N-acetylmuramoyl-L-alanine amidase-like"/>
    <property type="match status" value="1"/>
</dbReference>
<protein>
    <recommendedName>
        <fullName evidence="2">N-acetylmuramoyl-L-alanine amidase</fullName>
        <ecNumber evidence="2">3.5.1.28</ecNumber>
    </recommendedName>
</protein>
<evidence type="ECO:0000256" key="6">
    <source>
        <dbReference type="ARBA" id="ARBA00023316"/>
    </source>
</evidence>
<keyword evidence="6" id="KW-0961">Cell wall biogenesis/degradation</keyword>
<evidence type="ECO:0000256" key="5">
    <source>
        <dbReference type="ARBA" id="ARBA00023287"/>
    </source>
</evidence>
<dbReference type="PANTHER" id="PTHR30417:SF11">
    <property type="entry name" value="N-ACETYLMURAMOYL-L-ALANINE AMIDASE XLYA"/>
    <property type="match status" value="1"/>
</dbReference>